<proteinExistence type="predicted"/>
<reference evidence="2" key="2">
    <citation type="submission" date="2015-01" db="EMBL/GenBank/DDBJ databases">
        <title>Evolutionary Origins and Diversification of the Mycorrhizal Mutualists.</title>
        <authorList>
            <consortium name="DOE Joint Genome Institute"/>
            <consortium name="Mycorrhizal Genomics Consortium"/>
            <person name="Kohler A."/>
            <person name="Kuo A."/>
            <person name="Nagy L.G."/>
            <person name="Floudas D."/>
            <person name="Copeland A."/>
            <person name="Barry K.W."/>
            <person name="Cichocki N."/>
            <person name="Veneault-Fourrey C."/>
            <person name="LaButti K."/>
            <person name="Lindquist E.A."/>
            <person name="Lipzen A."/>
            <person name="Lundell T."/>
            <person name="Morin E."/>
            <person name="Murat C."/>
            <person name="Riley R."/>
            <person name="Ohm R."/>
            <person name="Sun H."/>
            <person name="Tunlid A."/>
            <person name="Henrissat B."/>
            <person name="Grigoriev I.V."/>
            <person name="Hibbett D.S."/>
            <person name="Martin F."/>
        </authorList>
    </citation>
    <scope>NUCLEOTIDE SEQUENCE [LARGE SCALE GENOMIC DNA]</scope>
    <source>
        <strain evidence="2">Marx 270</strain>
    </source>
</reference>
<keyword evidence="2" id="KW-1185">Reference proteome</keyword>
<dbReference type="EMBL" id="KN831975">
    <property type="protein sequence ID" value="KIO03707.1"/>
    <property type="molecule type" value="Genomic_DNA"/>
</dbReference>
<evidence type="ECO:0000313" key="2">
    <source>
        <dbReference type="Proteomes" id="UP000054217"/>
    </source>
</evidence>
<name>A0A0C3K2E2_PISTI</name>
<dbReference type="SUPFAM" id="SSF53254">
    <property type="entry name" value="Phosphoglycerate mutase-like"/>
    <property type="match status" value="1"/>
</dbReference>
<dbReference type="InParanoid" id="A0A0C3K2E2"/>
<protein>
    <submittedName>
        <fullName evidence="1">Uncharacterized protein</fullName>
    </submittedName>
</protein>
<sequence>MYPHVNPDHYSLPNESGARLRCVIVVMRHHKRTPDNLHLSERTLNPITGWNCSSIIPHSHTLAGRLKYSPQQGHLFPTLLQIAYGRVRATLVSLPVRGLTMP</sequence>
<dbReference type="HOGENOM" id="CLU_2278599_0_0_1"/>
<gene>
    <name evidence="1" type="ORF">M404DRAFT_1001193</name>
</gene>
<dbReference type="OrthoDB" id="10262962at2759"/>
<evidence type="ECO:0000313" key="1">
    <source>
        <dbReference type="EMBL" id="KIO03707.1"/>
    </source>
</evidence>
<accession>A0A0C3K2E2</accession>
<dbReference type="InterPro" id="IPR029033">
    <property type="entry name" value="His_PPase_superfam"/>
</dbReference>
<dbReference type="AlphaFoldDB" id="A0A0C3K2E2"/>
<dbReference type="Proteomes" id="UP000054217">
    <property type="component" value="Unassembled WGS sequence"/>
</dbReference>
<reference evidence="1 2" key="1">
    <citation type="submission" date="2014-04" db="EMBL/GenBank/DDBJ databases">
        <authorList>
            <consortium name="DOE Joint Genome Institute"/>
            <person name="Kuo A."/>
            <person name="Kohler A."/>
            <person name="Costa M.D."/>
            <person name="Nagy L.G."/>
            <person name="Floudas D."/>
            <person name="Copeland A."/>
            <person name="Barry K.W."/>
            <person name="Cichocki N."/>
            <person name="Veneault-Fourrey C."/>
            <person name="LaButti K."/>
            <person name="Lindquist E.A."/>
            <person name="Lipzen A."/>
            <person name="Lundell T."/>
            <person name="Morin E."/>
            <person name="Murat C."/>
            <person name="Sun H."/>
            <person name="Tunlid A."/>
            <person name="Henrissat B."/>
            <person name="Grigoriev I.V."/>
            <person name="Hibbett D.S."/>
            <person name="Martin F."/>
            <person name="Nordberg H.P."/>
            <person name="Cantor M.N."/>
            <person name="Hua S.X."/>
        </authorList>
    </citation>
    <scope>NUCLEOTIDE SEQUENCE [LARGE SCALE GENOMIC DNA]</scope>
    <source>
        <strain evidence="1 2">Marx 270</strain>
    </source>
</reference>
<organism evidence="1 2">
    <name type="scientific">Pisolithus tinctorius Marx 270</name>
    <dbReference type="NCBI Taxonomy" id="870435"/>
    <lineage>
        <taxon>Eukaryota</taxon>
        <taxon>Fungi</taxon>
        <taxon>Dikarya</taxon>
        <taxon>Basidiomycota</taxon>
        <taxon>Agaricomycotina</taxon>
        <taxon>Agaricomycetes</taxon>
        <taxon>Agaricomycetidae</taxon>
        <taxon>Boletales</taxon>
        <taxon>Sclerodermatineae</taxon>
        <taxon>Pisolithaceae</taxon>
        <taxon>Pisolithus</taxon>
    </lineage>
</organism>